<sequence>MTICRFDLWQWLNAKIVEPLIQIVRRGAEPKQLALSTAVGLTLGVFPICGTTVILCGVAIAILGDRCNAATTMIFNFAATPIELSLIVPFLRLGEVVSGGPHFELTPDAFKKVITGQASKEVFLSIYHAILGWLIATPVILVVLYMISLPCFKLLARRFVTVPSTHTTQTFSHAEIKLKVREA</sequence>
<dbReference type="AlphaFoldDB" id="A0A833VF73"/>
<keyword evidence="1" id="KW-0812">Transmembrane</keyword>
<dbReference type="InterPro" id="IPR018639">
    <property type="entry name" value="DUF2062"/>
</dbReference>
<accession>A0A833VF73</accession>
<dbReference type="Proteomes" id="UP000623129">
    <property type="component" value="Unassembled WGS sequence"/>
</dbReference>
<evidence type="ECO:0000313" key="4">
    <source>
        <dbReference type="Proteomes" id="UP000623129"/>
    </source>
</evidence>
<proteinExistence type="predicted"/>
<keyword evidence="4" id="KW-1185">Reference proteome</keyword>
<reference evidence="3" key="1">
    <citation type="submission" date="2020-01" db="EMBL/GenBank/DDBJ databases">
        <title>Genome sequence of Kobresia littledalei, the first chromosome-level genome in the family Cyperaceae.</title>
        <authorList>
            <person name="Qu G."/>
        </authorList>
    </citation>
    <scope>NUCLEOTIDE SEQUENCE</scope>
    <source>
        <strain evidence="3">C.B.Clarke</strain>
        <tissue evidence="3">Leaf</tissue>
    </source>
</reference>
<feature type="domain" description="DUF2062" evidence="2">
    <location>
        <begin position="20"/>
        <end position="158"/>
    </location>
</feature>
<protein>
    <recommendedName>
        <fullName evidence="2">DUF2062 domain-containing protein</fullName>
    </recommendedName>
</protein>
<dbReference type="EMBL" id="SWLB01000006">
    <property type="protein sequence ID" value="KAF3337317.1"/>
    <property type="molecule type" value="Genomic_DNA"/>
</dbReference>
<dbReference type="OrthoDB" id="1914153at2759"/>
<feature type="transmembrane region" description="Helical" evidence="1">
    <location>
        <begin position="38"/>
        <end position="62"/>
    </location>
</feature>
<evidence type="ECO:0000313" key="3">
    <source>
        <dbReference type="EMBL" id="KAF3337317.1"/>
    </source>
</evidence>
<name>A0A833VF73_9POAL</name>
<organism evidence="3 4">
    <name type="scientific">Carex littledalei</name>
    <dbReference type="NCBI Taxonomy" id="544730"/>
    <lineage>
        <taxon>Eukaryota</taxon>
        <taxon>Viridiplantae</taxon>
        <taxon>Streptophyta</taxon>
        <taxon>Embryophyta</taxon>
        <taxon>Tracheophyta</taxon>
        <taxon>Spermatophyta</taxon>
        <taxon>Magnoliopsida</taxon>
        <taxon>Liliopsida</taxon>
        <taxon>Poales</taxon>
        <taxon>Cyperaceae</taxon>
        <taxon>Cyperoideae</taxon>
        <taxon>Cariceae</taxon>
        <taxon>Carex</taxon>
        <taxon>Carex subgen. Euthyceras</taxon>
    </lineage>
</organism>
<feature type="transmembrane region" description="Helical" evidence="1">
    <location>
        <begin position="126"/>
        <end position="147"/>
    </location>
</feature>
<dbReference type="PANTHER" id="PTHR35102:SF1">
    <property type="entry name" value="E3 UBIQUITIN-PROTEIN LIGASE"/>
    <property type="match status" value="1"/>
</dbReference>
<gene>
    <name evidence="3" type="ORF">FCM35_KLT17904</name>
</gene>
<comment type="caution">
    <text evidence="3">The sequence shown here is derived from an EMBL/GenBank/DDBJ whole genome shotgun (WGS) entry which is preliminary data.</text>
</comment>
<evidence type="ECO:0000259" key="2">
    <source>
        <dbReference type="Pfam" id="PF09835"/>
    </source>
</evidence>
<keyword evidence="1" id="KW-1133">Transmembrane helix</keyword>
<dbReference type="Pfam" id="PF09835">
    <property type="entry name" value="DUF2062"/>
    <property type="match status" value="1"/>
</dbReference>
<keyword evidence="1" id="KW-0472">Membrane</keyword>
<evidence type="ECO:0000256" key="1">
    <source>
        <dbReference type="SAM" id="Phobius"/>
    </source>
</evidence>
<dbReference type="PANTHER" id="PTHR35102">
    <property type="entry name" value="E3 UBIQUITIN-PROTEIN LIGASE"/>
    <property type="match status" value="1"/>
</dbReference>